<gene>
    <name evidence="7" type="ORF">OO013_00830</name>
</gene>
<evidence type="ECO:0000256" key="1">
    <source>
        <dbReference type="ARBA" id="ARBA00004370"/>
    </source>
</evidence>
<dbReference type="Pfam" id="PF13585">
    <property type="entry name" value="CHU_C"/>
    <property type="match status" value="1"/>
</dbReference>
<evidence type="ECO:0000256" key="2">
    <source>
        <dbReference type="ARBA" id="ARBA00022737"/>
    </source>
</evidence>
<proteinExistence type="predicted"/>
<feature type="domain" description="Cadherin" evidence="6">
    <location>
        <begin position="482"/>
        <end position="581"/>
    </location>
</feature>
<accession>A0ABT3RL01</accession>
<feature type="domain" description="Cadherin" evidence="6">
    <location>
        <begin position="391"/>
        <end position="483"/>
    </location>
</feature>
<evidence type="ECO:0000256" key="5">
    <source>
        <dbReference type="SAM" id="MobiDB-lite"/>
    </source>
</evidence>
<feature type="domain" description="Cadherin" evidence="6">
    <location>
        <begin position="285"/>
        <end position="385"/>
    </location>
</feature>
<dbReference type="RefSeq" id="WP_266054621.1">
    <property type="nucleotide sequence ID" value="NZ_JAPFQN010000001.1"/>
</dbReference>
<dbReference type="Proteomes" id="UP001209885">
    <property type="component" value="Unassembled WGS sequence"/>
</dbReference>
<dbReference type="InterPro" id="IPR015919">
    <property type="entry name" value="Cadherin-like_sf"/>
</dbReference>
<keyword evidence="2" id="KW-0677">Repeat</keyword>
<evidence type="ECO:0000256" key="4">
    <source>
        <dbReference type="ARBA" id="ARBA00023136"/>
    </source>
</evidence>
<evidence type="ECO:0000259" key="6">
    <source>
        <dbReference type="PROSITE" id="PS50268"/>
    </source>
</evidence>
<dbReference type="PRINTS" id="PR00205">
    <property type="entry name" value="CADHERIN"/>
</dbReference>
<dbReference type="InterPro" id="IPR002126">
    <property type="entry name" value="Cadherin-like_dom"/>
</dbReference>
<organism evidence="7 8">
    <name type="scientific">Mangrovivirga halotolerans</name>
    <dbReference type="NCBI Taxonomy" id="2993936"/>
    <lineage>
        <taxon>Bacteria</taxon>
        <taxon>Pseudomonadati</taxon>
        <taxon>Bacteroidota</taxon>
        <taxon>Cytophagia</taxon>
        <taxon>Cytophagales</taxon>
        <taxon>Mangrovivirgaceae</taxon>
        <taxon>Mangrovivirga</taxon>
    </lineage>
</organism>
<feature type="compositionally biased region" description="Acidic residues" evidence="5">
    <location>
        <begin position="801"/>
        <end position="813"/>
    </location>
</feature>
<dbReference type="PANTHER" id="PTHR24027">
    <property type="entry name" value="CADHERIN-23"/>
    <property type="match status" value="1"/>
</dbReference>
<reference evidence="7 8" key="1">
    <citation type="submission" date="2022-11" db="EMBL/GenBank/DDBJ databases">
        <title>The characterization of three novel Bacteroidetes species and genomic analysis of their roles in tidal elemental geochemical cycles.</title>
        <authorList>
            <person name="Ma K."/>
        </authorList>
    </citation>
    <scope>NUCLEOTIDE SEQUENCE [LARGE SCALE GENOMIC DNA]</scope>
    <source>
        <strain evidence="7 8">M17</strain>
    </source>
</reference>
<dbReference type="SUPFAM" id="SSF103647">
    <property type="entry name" value="TSP type-3 repeat"/>
    <property type="match status" value="1"/>
</dbReference>
<evidence type="ECO:0000313" key="8">
    <source>
        <dbReference type="Proteomes" id="UP001209885"/>
    </source>
</evidence>
<dbReference type="EMBL" id="JAPFQN010000001">
    <property type="protein sequence ID" value="MCX2742384.1"/>
    <property type="molecule type" value="Genomic_DNA"/>
</dbReference>
<keyword evidence="3" id="KW-0106">Calcium</keyword>
<dbReference type="SUPFAM" id="SSF49313">
    <property type="entry name" value="Cadherin-like"/>
    <property type="match status" value="4"/>
</dbReference>
<dbReference type="InterPro" id="IPR039808">
    <property type="entry name" value="Cadherin"/>
</dbReference>
<evidence type="ECO:0000256" key="3">
    <source>
        <dbReference type="ARBA" id="ARBA00022837"/>
    </source>
</evidence>
<dbReference type="Pfam" id="PF17963">
    <property type="entry name" value="Big_9"/>
    <property type="match status" value="1"/>
</dbReference>
<sequence>MYRYIFLLAIVILIGTEHAVNAQSPGEIIQPSSDAGIDAILDPNGDGWITNTGSAFTGTNESSEFELNFIGIPGPNEINGDAIEGGDCGNYDFVTGQDQTGLYYYYLNPDSAINTADDGVIFRARSGDLNSNDVSLHVLIESNPDHAGFDREISISTYTFFGFQLQLKSIFNLETGQETNVYENVFQHSLANPNAGSCVVPVFTDMYFDLSEIGISADQDIKITTVIARNRNNWTGAINATSSVFDKEISDIYNVDDSGITDINSGLAQSISGYQYFTLAGEPPVINTTDANVDENAPVGTEVITVDASDPDNDNLLFKIIGGNINNAFTIDKNTGLITVTNPAAIDYETNPTFELIIEVRDRNGNKVQGTITITVNNVNEPPSISGTDQEIDENADAGLLLTTLILSDPENNIETVEITGGNINNAFLIDSDGNIKVNNSSAINFEETPEFNLEITVTDIRGLTAIITIKVTVIDINEPPTTDSKFVEVVENSPVNTIVSELLATDPDGNFAGFEIIGGDGADYFNLSADGTLTVGDASVLNHEVNPEFTIIVRVVDEEGLGSEAQITIKIGDIPEPPAISASDETVEENSPNGTLITTAIVTDPENNVLRLFITNPDTPFGIRNNGEIYVANQSLLDFESQQSWTLQLGAIDNTDLEGSTSITITVLNINEAPSADTLFYEVLGGEMISDNIVKYLSDPENDPVNLSSTGSIQSDFGTITYNNTGFEYLANNCSSGTDYISYKACDNGSLCAESILAITVIVMDSDEDGIPDHIEIGEDINNPLDSDEDGTPDYLSTDSDGDDIPDSEEAGSDPCNPADFNNNGILDYREEEIVIKPLKPTKGFSPNGDGNNDFWTIEGIGEFPQNRVEIYNRWGNLIYQATGYDNFNVRWEGQNTELNLGGEGAPDGTYFYFLYIEGSSKPLQGFLVLKR</sequence>
<dbReference type="InterPro" id="IPR028974">
    <property type="entry name" value="TSP_type-3_rpt"/>
</dbReference>
<dbReference type="SMART" id="SM00112">
    <property type="entry name" value="CA"/>
    <property type="match status" value="4"/>
</dbReference>
<dbReference type="NCBIfam" id="TIGR04131">
    <property type="entry name" value="Bac_Flav_CTERM"/>
    <property type="match status" value="1"/>
</dbReference>
<name>A0ABT3RL01_9BACT</name>
<evidence type="ECO:0000313" key="7">
    <source>
        <dbReference type="EMBL" id="MCX2742384.1"/>
    </source>
</evidence>
<comment type="subcellular location">
    <subcellularLocation>
        <location evidence="1">Membrane</location>
    </subcellularLocation>
</comment>
<dbReference type="InterPro" id="IPR026341">
    <property type="entry name" value="T9SS_type_B"/>
</dbReference>
<dbReference type="PANTHER" id="PTHR24027:SF438">
    <property type="entry name" value="CADHERIN 23"/>
    <property type="match status" value="1"/>
</dbReference>
<protein>
    <submittedName>
        <fullName evidence="7">Cadherin domain-containing protein</fullName>
    </submittedName>
</protein>
<dbReference type="Gene3D" id="2.60.40.60">
    <property type="entry name" value="Cadherins"/>
    <property type="match status" value="4"/>
</dbReference>
<keyword evidence="4" id="KW-0472">Membrane</keyword>
<feature type="region of interest" description="Disordered" evidence="5">
    <location>
        <begin position="774"/>
        <end position="823"/>
    </location>
</feature>
<dbReference type="Pfam" id="PF00028">
    <property type="entry name" value="Cadherin"/>
    <property type="match status" value="2"/>
</dbReference>
<feature type="domain" description="Cadherin" evidence="6">
    <location>
        <begin position="587"/>
        <end position="677"/>
    </location>
</feature>
<dbReference type="PROSITE" id="PS50268">
    <property type="entry name" value="CADHERIN_2"/>
    <property type="match status" value="4"/>
</dbReference>
<dbReference type="CDD" id="cd11304">
    <property type="entry name" value="Cadherin_repeat"/>
    <property type="match status" value="3"/>
</dbReference>
<comment type="caution">
    <text evidence="7">The sequence shown here is derived from an EMBL/GenBank/DDBJ whole genome shotgun (WGS) entry which is preliminary data.</text>
</comment>
<keyword evidence="8" id="KW-1185">Reference proteome</keyword>
<dbReference type="Gene3D" id="4.10.1080.10">
    <property type="entry name" value="TSP type-3 repeat"/>
    <property type="match status" value="1"/>
</dbReference>